<dbReference type="Proteomes" id="UP000886595">
    <property type="component" value="Unassembled WGS sequence"/>
</dbReference>
<feature type="transmembrane region" description="Helical" evidence="1">
    <location>
        <begin position="62"/>
        <end position="83"/>
    </location>
</feature>
<accession>A0A8X7QH56</accession>
<keyword evidence="1" id="KW-1133">Transmembrane helix</keyword>
<keyword evidence="3" id="KW-1185">Reference proteome</keyword>
<evidence type="ECO:0000313" key="3">
    <source>
        <dbReference type="Proteomes" id="UP000886595"/>
    </source>
</evidence>
<organism evidence="2 3">
    <name type="scientific">Brassica carinata</name>
    <name type="common">Ethiopian mustard</name>
    <name type="synonym">Abyssinian cabbage</name>
    <dbReference type="NCBI Taxonomy" id="52824"/>
    <lineage>
        <taxon>Eukaryota</taxon>
        <taxon>Viridiplantae</taxon>
        <taxon>Streptophyta</taxon>
        <taxon>Embryophyta</taxon>
        <taxon>Tracheophyta</taxon>
        <taxon>Spermatophyta</taxon>
        <taxon>Magnoliopsida</taxon>
        <taxon>eudicotyledons</taxon>
        <taxon>Gunneridae</taxon>
        <taxon>Pentapetalae</taxon>
        <taxon>rosids</taxon>
        <taxon>malvids</taxon>
        <taxon>Brassicales</taxon>
        <taxon>Brassicaceae</taxon>
        <taxon>Brassiceae</taxon>
        <taxon>Brassica</taxon>
    </lineage>
</organism>
<name>A0A8X7QH56_BRACI</name>
<dbReference type="OrthoDB" id="1022179at2759"/>
<evidence type="ECO:0000256" key="1">
    <source>
        <dbReference type="SAM" id="Phobius"/>
    </source>
</evidence>
<dbReference type="EMBL" id="JAAMPC010000013">
    <property type="protein sequence ID" value="KAG2269247.1"/>
    <property type="molecule type" value="Genomic_DNA"/>
</dbReference>
<keyword evidence="1" id="KW-0812">Transmembrane</keyword>
<protein>
    <submittedName>
        <fullName evidence="2">Uncharacterized protein</fullName>
    </submittedName>
</protein>
<keyword evidence="1" id="KW-0472">Membrane</keyword>
<sequence length="119" mass="13599">MLRRKQSGKTDVVLVSSYDDSASNPDIEALRTLVVGSSVSVKIPTKWENKFYQVCNSSCDGLIYASAIFMIRVLWSIPLLVGIELSLHANINLFFLIESDHWYHLLLDLVKRRSMRPTR</sequence>
<reference evidence="2 3" key="1">
    <citation type="submission" date="2020-02" db="EMBL/GenBank/DDBJ databases">
        <authorList>
            <person name="Ma Q."/>
            <person name="Huang Y."/>
            <person name="Song X."/>
            <person name="Pei D."/>
        </authorList>
    </citation>
    <scope>NUCLEOTIDE SEQUENCE [LARGE SCALE GENOMIC DNA]</scope>
    <source>
        <strain evidence="2">Sxm20200214</strain>
        <tissue evidence="2">Leaf</tissue>
    </source>
</reference>
<proteinExistence type="predicted"/>
<gene>
    <name evidence="2" type="ORF">Bca52824_063802</name>
</gene>
<dbReference type="AlphaFoldDB" id="A0A8X7QH56"/>
<evidence type="ECO:0000313" key="2">
    <source>
        <dbReference type="EMBL" id="KAG2269247.1"/>
    </source>
</evidence>
<comment type="caution">
    <text evidence="2">The sequence shown here is derived from an EMBL/GenBank/DDBJ whole genome shotgun (WGS) entry which is preliminary data.</text>
</comment>